<accession>I7ATG7</accession>
<name>I7ATG7_ENCRO</name>
<reference evidence="3" key="1">
    <citation type="journal article" date="2012" name="Proc. Natl. Acad. Sci. U.S.A.">
        <title>Gain and loss of multiple functionally related, horizontally transferred genes in the reduced genomes of two microsporidian parasites.</title>
        <authorList>
            <person name="Pombert J.-F."/>
            <person name="Selman M."/>
            <person name="Burki F."/>
            <person name="Bardell F.T."/>
            <person name="Farinelli L."/>
            <person name="Solter L.F."/>
            <person name="Whitman D.W."/>
            <person name="Weiss L.M."/>
            <person name="Corradi N."/>
            <person name="Keeling P.J."/>
        </authorList>
    </citation>
    <scope>NUCLEOTIDE SEQUENCE [LARGE SCALE GENOMIC DNA]</scope>
    <source>
        <strain evidence="3">SJ-2008</strain>
    </source>
</reference>
<dbReference type="PANTHER" id="PTHR10953:SF6">
    <property type="entry name" value="NEDD8-ACTIVATING ENZYME E1 CATALYTIC SUBUNIT"/>
    <property type="match status" value="1"/>
</dbReference>
<dbReference type="AlphaFoldDB" id="I7ATG7"/>
<dbReference type="Proteomes" id="UP000010094">
    <property type="component" value="Chromosome IXb"/>
</dbReference>
<dbReference type="InterPro" id="IPR000594">
    <property type="entry name" value="ThiF_NAD_FAD-bd"/>
</dbReference>
<dbReference type="EMBL" id="CP003527">
    <property type="protein sequence ID" value="AFN83742.1"/>
    <property type="molecule type" value="Genomic_DNA"/>
</dbReference>
<dbReference type="EC" id="6.2.1.64" evidence="1"/>
<protein>
    <recommendedName>
        <fullName evidence="1">NEDD8-activating enzyme E1 catalytic subunit</fullName>
        <ecNumber evidence="1">6.2.1.64</ecNumber>
    </recommendedName>
</protein>
<dbReference type="RefSeq" id="XP_009265239.1">
    <property type="nucleotide sequence ID" value="XM_009266964.1"/>
</dbReference>
<sequence length="275" mass="31281">MKMILVGCGGTGVELLKVLKDMASEVLVIDHDRINLTNLHRLFMFTRQDKGEYKSQKAAEFVSNLYGIKASFLTQRIEEVSVDVFDRYDVIFGALDNIEGRMNLNLMFRRSRCKLLIDCGISGYKAHAKAVYKESSCLYCIRELYREDGVGMCSLGSLPKEITLENREKVLRSLVELKRDGLGSKREKIEQIVNEFNALAKEKLRTDVFEVTGMYDGIIPNVCFINSVCASLACRLLDGPNLSYDFIFYSGEENMVFEKLHLAKDEKCIVCRMDA</sequence>
<dbReference type="GeneID" id="20564350"/>
<comment type="similarity">
    <text evidence="1">Belongs to the ubiquitin-activating E1 family. UBA3 subfamily.</text>
</comment>
<dbReference type="GO" id="GO:0005634">
    <property type="term" value="C:nucleus"/>
    <property type="evidence" value="ECO:0007669"/>
    <property type="project" value="TreeGrafter"/>
</dbReference>
<keyword evidence="1" id="KW-0436">Ligase</keyword>
<evidence type="ECO:0000313" key="4">
    <source>
        <dbReference type="Proteomes" id="UP000010094"/>
    </source>
</evidence>
<dbReference type="VEuPathDB" id="MicrosporidiaDB:EROM_091260"/>
<comment type="pathway">
    <text evidence="1">Protein modification; protein neddylation.</text>
</comment>
<gene>
    <name evidence="3" type="ordered locus">EROM_091260</name>
</gene>
<dbReference type="GO" id="GO:0005737">
    <property type="term" value="C:cytoplasm"/>
    <property type="evidence" value="ECO:0007669"/>
    <property type="project" value="TreeGrafter"/>
</dbReference>
<dbReference type="InterPro" id="IPR035985">
    <property type="entry name" value="Ubiquitin-activating_enz"/>
</dbReference>
<dbReference type="UniPathway" id="UPA00885"/>
<dbReference type="GO" id="GO:0045116">
    <property type="term" value="P:protein neddylation"/>
    <property type="evidence" value="ECO:0007669"/>
    <property type="project" value="UniProtKB-UniRule"/>
</dbReference>
<dbReference type="InterPro" id="IPR045886">
    <property type="entry name" value="ThiF/MoeB/HesA"/>
</dbReference>
<dbReference type="Gene3D" id="3.40.50.720">
    <property type="entry name" value="NAD(P)-binding Rossmann-like Domain"/>
    <property type="match status" value="1"/>
</dbReference>
<dbReference type="OrthoDB" id="10255449at2759"/>
<dbReference type="Pfam" id="PF00899">
    <property type="entry name" value="ThiF"/>
    <property type="match status" value="1"/>
</dbReference>
<comment type="function">
    <text evidence="1">Catalytic subunit of the dimeric E1 enzyme, which activates NEDD8.</text>
</comment>
<dbReference type="GO" id="GO:0019781">
    <property type="term" value="F:NEDD8 activating enzyme activity"/>
    <property type="evidence" value="ECO:0007669"/>
    <property type="project" value="UniProtKB-UniRule"/>
</dbReference>
<proteinExistence type="inferred from homology"/>
<organism evidence="3 4">
    <name type="scientific">Encephalitozoon romaleae (strain SJ-2008)</name>
    <name type="common">Microsporidian parasite</name>
    <dbReference type="NCBI Taxonomy" id="1178016"/>
    <lineage>
        <taxon>Eukaryota</taxon>
        <taxon>Fungi</taxon>
        <taxon>Fungi incertae sedis</taxon>
        <taxon>Microsporidia</taxon>
        <taxon>Unikaryonidae</taxon>
        <taxon>Encephalitozoon</taxon>
    </lineage>
</organism>
<keyword evidence="4" id="KW-1185">Reference proteome</keyword>
<dbReference type="KEGG" id="ero:EROM_091260"/>
<dbReference type="GO" id="GO:0005524">
    <property type="term" value="F:ATP binding"/>
    <property type="evidence" value="ECO:0007669"/>
    <property type="project" value="UniProtKB-UniRule"/>
</dbReference>
<dbReference type="HOGENOM" id="CLU_013325_13_0_1"/>
<dbReference type="SUPFAM" id="SSF69572">
    <property type="entry name" value="Activating enzymes of the ubiquitin-like proteins"/>
    <property type="match status" value="1"/>
</dbReference>
<evidence type="ECO:0000313" key="3">
    <source>
        <dbReference type="EMBL" id="AFN83742.1"/>
    </source>
</evidence>
<keyword evidence="1" id="KW-0067">ATP-binding</keyword>
<evidence type="ECO:0000256" key="1">
    <source>
        <dbReference type="RuleBase" id="RU368009"/>
    </source>
</evidence>
<evidence type="ECO:0000259" key="2">
    <source>
        <dbReference type="Pfam" id="PF00899"/>
    </source>
</evidence>
<keyword evidence="1" id="KW-0547">Nucleotide-binding</keyword>
<feature type="domain" description="THIF-type NAD/FAD binding fold" evidence="2">
    <location>
        <begin position="2"/>
        <end position="268"/>
    </location>
</feature>
<comment type="catalytic activity">
    <reaction evidence="1">
        <text>ATP + [NEDD8 protein] + [E1 NEDD8-activating enzyme]-L-cysteine = AMP + diphosphate + [E1 NEDD8-activating enzyme]-S-[NEDD8 protein]-yl-L-cysteine.</text>
        <dbReference type="EC" id="6.2.1.64"/>
    </reaction>
</comment>
<dbReference type="PANTHER" id="PTHR10953">
    <property type="entry name" value="UBIQUITIN-ACTIVATING ENZYME E1"/>
    <property type="match status" value="1"/>
</dbReference>
<keyword evidence="1" id="KW-0833">Ubl conjugation pathway</keyword>